<dbReference type="AlphaFoldDB" id="A0A8I3A439"/>
<feature type="region of interest" description="Disordered" evidence="1">
    <location>
        <begin position="89"/>
        <end position="137"/>
    </location>
</feature>
<name>A0A8I3A439_9AGAM</name>
<organism evidence="2 4">
    <name type="scientific">Boletus reticuloceps</name>
    <dbReference type="NCBI Taxonomy" id="495285"/>
    <lineage>
        <taxon>Eukaryota</taxon>
        <taxon>Fungi</taxon>
        <taxon>Dikarya</taxon>
        <taxon>Basidiomycota</taxon>
        <taxon>Agaricomycotina</taxon>
        <taxon>Agaricomycetes</taxon>
        <taxon>Agaricomycetidae</taxon>
        <taxon>Boletales</taxon>
        <taxon>Boletineae</taxon>
        <taxon>Boletaceae</taxon>
        <taxon>Boletoideae</taxon>
        <taxon>Boletus</taxon>
    </lineage>
</organism>
<evidence type="ECO:0000313" key="3">
    <source>
        <dbReference type="EMBL" id="KAG6371239.1"/>
    </source>
</evidence>
<dbReference type="EMBL" id="JAGFBS010000038">
    <property type="protein sequence ID" value="KAG6371239.1"/>
    <property type="molecule type" value="Genomic_DNA"/>
</dbReference>
<feature type="compositionally biased region" description="Low complexity" evidence="1">
    <location>
        <begin position="89"/>
        <end position="102"/>
    </location>
</feature>
<dbReference type="Proteomes" id="UP000683000">
    <property type="component" value="Unassembled WGS sequence"/>
</dbReference>
<proteinExistence type="predicted"/>
<keyword evidence="4" id="KW-1185">Reference proteome</keyword>
<accession>A0A8I3A439</accession>
<dbReference type="EMBL" id="JAGFBS010000058">
    <property type="protein sequence ID" value="KAG6370038.1"/>
    <property type="molecule type" value="Genomic_DNA"/>
</dbReference>
<evidence type="ECO:0000256" key="1">
    <source>
        <dbReference type="SAM" id="MobiDB-lite"/>
    </source>
</evidence>
<sequence length="163" mass="15936">MCSTLRFTTSKPIDVVVYSADFAMIPANTTTGTGTGTGASAGASAGMGSGAVALATPSGTNTGTGTGTLAGSGFKTVPTATDAVSTGTTITTTTSTTNTSASDRSGSMTPSGVPPPSGTLLGGGVSEGQRAASAGRRGVDVEKLKFRFVFVIWPVLMGITMAL</sequence>
<gene>
    <name evidence="2" type="ORF">JVT61DRAFT_12558</name>
    <name evidence="3" type="ORF">JVT61DRAFT_9864</name>
</gene>
<comment type="caution">
    <text evidence="2">The sequence shown here is derived from an EMBL/GenBank/DDBJ whole genome shotgun (WGS) entry which is preliminary data.</text>
</comment>
<reference evidence="2" key="1">
    <citation type="submission" date="2021-03" db="EMBL/GenBank/DDBJ databases">
        <title>Evolutionary innovations through gain and loss of genes in the ectomycorrhizal Boletales.</title>
        <authorList>
            <person name="Wu G."/>
            <person name="Miyauchi S."/>
            <person name="Morin E."/>
            <person name="Yang Z.-L."/>
            <person name="Xu J."/>
            <person name="Martin F.M."/>
        </authorList>
    </citation>
    <scope>NUCLEOTIDE SEQUENCE</scope>
    <source>
        <strain evidence="2">BR01</strain>
    </source>
</reference>
<dbReference type="OrthoDB" id="3250770at2759"/>
<evidence type="ECO:0000313" key="2">
    <source>
        <dbReference type="EMBL" id="KAG6370038.1"/>
    </source>
</evidence>
<evidence type="ECO:0000313" key="4">
    <source>
        <dbReference type="Proteomes" id="UP000683000"/>
    </source>
</evidence>
<protein>
    <submittedName>
        <fullName evidence="2">Uncharacterized protein</fullName>
    </submittedName>
</protein>